<dbReference type="GO" id="GO:0051721">
    <property type="term" value="F:protein phosphatase 2A binding"/>
    <property type="evidence" value="ECO:0007669"/>
    <property type="project" value="TreeGrafter"/>
</dbReference>
<dbReference type="EMBL" id="CADEPI010000371">
    <property type="protein sequence ID" value="CAB3384765.1"/>
    <property type="molecule type" value="Genomic_DNA"/>
</dbReference>
<dbReference type="Pfam" id="PF02225">
    <property type="entry name" value="PA"/>
    <property type="match status" value="1"/>
</dbReference>
<feature type="compositionally biased region" description="Acidic residues" evidence="15">
    <location>
        <begin position="736"/>
        <end position="745"/>
    </location>
</feature>
<dbReference type="InterPro" id="IPR001841">
    <property type="entry name" value="Znf_RING"/>
</dbReference>
<dbReference type="InterPro" id="IPR003137">
    <property type="entry name" value="PA_domain"/>
</dbReference>
<evidence type="ECO:0000256" key="9">
    <source>
        <dbReference type="ARBA" id="ARBA00022833"/>
    </source>
</evidence>
<comment type="caution">
    <text evidence="19">The sequence shown here is derived from an EMBL/GenBank/DDBJ whole genome shotgun (WGS) entry which is preliminary data.</text>
</comment>
<comment type="similarity">
    <text evidence="3">Belongs to the ANKLE2 family.</text>
</comment>
<evidence type="ECO:0000256" key="6">
    <source>
        <dbReference type="ARBA" id="ARBA00022723"/>
    </source>
</evidence>
<evidence type="ECO:0000256" key="5">
    <source>
        <dbReference type="ARBA" id="ARBA00022692"/>
    </source>
</evidence>
<dbReference type="PROSITE" id="PS50954">
    <property type="entry name" value="LEM"/>
    <property type="match status" value="1"/>
</dbReference>
<dbReference type="SUPFAM" id="SSF48403">
    <property type="entry name" value="Ankyrin repeat"/>
    <property type="match status" value="1"/>
</dbReference>
<dbReference type="Proteomes" id="UP000494165">
    <property type="component" value="Unassembled WGS sequence"/>
</dbReference>
<dbReference type="Pfam" id="PF03020">
    <property type="entry name" value="LEM"/>
    <property type="match status" value="1"/>
</dbReference>
<dbReference type="InterPro" id="IPR011015">
    <property type="entry name" value="LEM/LEM-like_dom_sf"/>
</dbReference>
<dbReference type="SUPFAM" id="SSF52025">
    <property type="entry name" value="PA domain"/>
    <property type="match status" value="1"/>
</dbReference>
<dbReference type="OrthoDB" id="7446186at2759"/>
<dbReference type="Pfam" id="PF13639">
    <property type="entry name" value="zf-RING_2"/>
    <property type="match status" value="1"/>
</dbReference>
<dbReference type="InterPro" id="IPR046450">
    <property type="entry name" value="PA_dom_sf"/>
</dbReference>
<evidence type="ECO:0000256" key="15">
    <source>
        <dbReference type="SAM" id="MobiDB-lite"/>
    </source>
</evidence>
<keyword evidence="9" id="KW-0862">Zinc</keyword>
<dbReference type="InterPro" id="IPR056237">
    <property type="entry name" value="ANKLE2_3rd"/>
</dbReference>
<evidence type="ECO:0008006" key="21">
    <source>
        <dbReference type="Google" id="ProtNLM"/>
    </source>
</evidence>
<dbReference type="InterPro" id="IPR003887">
    <property type="entry name" value="LEM_dom"/>
</dbReference>
<evidence type="ECO:0000256" key="14">
    <source>
        <dbReference type="PROSITE-ProRule" id="PRU00175"/>
    </source>
</evidence>
<accession>A0A8S1DV35</accession>
<gene>
    <name evidence="19" type="ORF">CLODIP_2_CD13542</name>
</gene>
<feature type="compositionally biased region" description="Basic and acidic residues" evidence="15">
    <location>
        <begin position="1322"/>
        <end position="1343"/>
    </location>
</feature>
<keyword evidence="8" id="KW-0256">Endoplasmic reticulum</keyword>
<dbReference type="Gene3D" id="3.50.30.30">
    <property type="match status" value="1"/>
</dbReference>
<evidence type="ECO:0000259" key="18">
    <source>
        <dbReference type="PROSITE" id="PS50954"/>
    </source>
</evidence>
<organism evidence="19 20">
    <name type="scientific">Cloeon dipterum</name>
    <dbReference type="NCBI Taxonomy" id="197152"/>
    <lineage>
        <taxon>Eukaryota</taxon>
        <taxon>Metazoa</taxon>
        <taxon>Ecdysozoa</taxon>
        <taxon>Arthropoda</taxon>
        <taxon>Hexapoda</taxon>
        <taxon>Insecta</taxon>
        <taxon>Pterygota</taxon>
        <taxon>Palaeoptera</taxon>
        <taxon>Ephemeroptera</taxon>
        <taxon>Pisciforma</taxon>
        <taxon>Baetidae</taxon>
        <taxon>Cloeon</taxon>
    </lineage>
</organism>
<comment type="subcellular location">
    <subcellularLocation>
        <location evidence="1">Endoplasmic reticulum</location>
    </subcellularLocation>
    <subcellularLocation>
        <location evidence="2">Membrane</location>
    </subcellularLocation>
</comment>
<keyword evidence="4" id="KW-0132">Cell division</keyword>
<evidence type="ECO:0000256" key="16">
    <source>
        <dbReference type="SAM" id="Phobius"/>
    </source>
</evidence>
<dbReference type="GO" id="GO:0016020">
    <property type="term" value="C:membrane"/>
    <property type="evidence" value="ECO:0007669"/>
    <property type="project" value="UniProtKB-SubCell"/>
</dbReference>
<evidence type="ECO:0000256" key="4">
    <source>
        <dbReference type="ARBA" id="ARBA00022618"/>
    </source>
</evidence>
<feature type="compositionally biased region" description="Polar residues" evidence="15">
    <location>
        <begin position="1359"/>
        <end position="1378"/>
    </location>
</feature>
<dbReference type="PANTHER" id="PTHR12349:SF4">
    <property type="entry name" value="ANKYRIN REPEAT AND LEM DOMAIN-CONTAINING PROTEIN 2"/>
    <property type="match status" value="1"/>
</dbReference>
<feature type="compositionally biased region" description="Low complexity" evidence="15">
    <location>
        <begin position="833"/>
        <end position="844"/>
    </location>
</feature>
<feature type="transmembrane region" description="Helical" evidence="16">
    <location>
        <begin position="1114"/>
        <end position="1143"/>
    </location>
</feature>
<keyword evidence="6" id="KW-0479">Metal-binding</keyword>
<dbReference type="SUPFAM" id="SSF63451">
    <property type="entry name" value="LEM domain"/>
    <property type="match status" value="1"/>
</dbReference>
<feature type="compositionally biased region" description="Low complexity" evidence="15">
    <location>
        <begin position="705"/>
        <end position="728"/>
    </location>
</feature>
<evidence type="ECO:0000256" key="1">
    <source>
        <dbReference type="ARBA" id="ARBA00004240"/>
    </source>
</evidence>
<dbReference type="PROSITE" id="PS50089">
    <property type="entry name" value="ZF_RING_2"/>
    <property type="match status" value="1"/>
</dbReference>
<evidence type="ECO:0000313" key="19">
    <source>
        <dbReference type="EMBL" id="CAB3384765.1"/>
    </source>
</evidence>
<evidence type="ECO:0000256" key="3">
    <source>
        <dbReference type="ARBA" id="ARBA00007597"/>
    </source>
</evidence>
<evidence type="ECO:0000256" key="13">
    <source>
        <dbReference type="ARBA" id="ARBA00023306"/>
    </source>
</evidence>
<keyword evidence="5 16" id="KW-0812">Transmembrane</keyword>
<name>A0A8S1DV35_9INSE</name>
<reference evidence="19 20" key="1">
    <citation type="submission" date="2020-04" db="EMBL/GenBank/DDBJ databases">
        <authorList>
            <person name="Alioto T."/>
            <person name="Alioto T."/>
            <person name="Gomez Garrido J."/>
        </authorList>
    </citation>
    <scope>NUCLEOTIDE SEQUENCE [LARGE SCALE GENOMIC DNA]</scope>
</reference>
<evidence type="ECO:0000313" key="20">
    <source>
        <dbReference type="Proteomes" id="UP000494165"/>
    </source>
</evidence>
<dbReference type="GO" id="GO:0005783">
    <property type="term" value="C:endoplasmic reticulum"/>
    <property type="evidence" value="ECO:0007669"/>
    <property type="project" value="UniProtKB-SubCell"/>
</dbReference>
<evidence type="ECO:0000256" key="2">
    <source>
        <dbReference type="ARBA" id="ARBA00004370"/>
    </source>
</evidence>
<evidence type="ECO:0000259" key="17">
    <source>
        <dbReference type="PROSITE" id="PS50089"/>
    </source>
</evidence>
<feature type="region of interest" description="Disordered" evidence="15">
    <location>
        <begin position="675"/>
        <end position="761"/>
    </location>
</feature>
<dbReference type="Gene3D" id="1.25.40.20">
    <property type="entry name" value="Ankyrin repeat-containing domain"/>
    <property type="match status" value="1"/>
</dbReference>
<dbReference type="FunFam" id="3.30.40.10:FF:000009">
    <property type="entry name" value="E3 ubiquitin-protein ligase RNF130"/>
    <property type="match status" value="1"/>
</dbReference>
<dbReference type="SUPFAM" id="SSF57850">
    <property type="entry name" value="RING/U-box"/>
    <property type="match status" value="1"/>
</dbReference>
<sequence>MEKLVSAEGVRAMSDNELSDALFGLGLGRTPVTNSTRPWLEKKLLDKLEWSDRIEPQIDEKQQQHSLDTINNSINDIIAQGPEPDVPDDDAGNRVYYAVFCPNDNAEDDFAAESRVFNLQEEALRFAKKNKRSRFKAFRAYEEALSFATSPAAVQVTSPQPSSPGFVDGVSRFKGPKSQDLVQLRKEIENGNINMVRRMIWENPRYLISNGDMPSILQEGARYNALHVAARKGSAEMAALIADTISDTKFVQLLYGDCLENCRQRSSILLDLYLNMPDKGLHETPLHIAAKLGAVRCVEVFVGYPECKKNQLNKEKLTPAEIICSRQSPHPSAAQEIRHLLQDTFFVPVLRSPTQDQPEVGDPFSTTKPLVTSMEVSAFAGPMELEHAKVFHRQWKSPSPRVKRPLSTARLSDFTRGLERDGRDLARLHNVKWKEFWPFLGIYTDLGSEEGLMALEEFFKSKFSEQPDTPSPLSDLCDSFRSVSLTERQVGVRRPPPDPPRLPELSQNPLQYIETTCQVLARRLADGLERQLQAQHDRRGLKGLLHAEAKNMQRIVLSFRSEHQFSTSVDYTLVHSRIATLARHYLRRVADPLQLAALFANLQSIVTSDLDLSSDDEQQTTTDRSSSVMREQVQCVGRMLVRGSADVPMCESVEWMWAQCRSCCCSWLPAQNVRTPRTRGSSLKRPQAHRQQQQQYNHNHVQILQQQQQETPPRNNNQQQQQQQQQWRQPKHDSDESSDDDDDSEDHFFTPPSSVAGSDDEDDFQVAEQGRMVFINGNEPSKLDLDVLRACESQLLSQSRFPFVWRWRHQIRTFPETDRLRWRSPQVGVQQARSPSSPVRSPVSTRKVLPQSWTSSDPPFSPPRRRLNLVQSARVVGLAERAAESLEAQQERMRRAGEALSEGGTALCRRLTLTVAVLLLLSGRAFADWGYEEIEYTMAVLNASYPGSVEKPAELGKFSEGHIAATTGVLVHVQSGNNTSGADHACQLPLRASTANGQLPQEPWIALIRRGQCSYDQKVDNAFKSNASAVLIFNDRESPVLQKMRVSTHRDISAVFTYLWKGESLAQRVDNGTRVMLSIGVGSFCSRPYSSINRHPAHILPTLCDARKSSANCYILVTSVLFVSISFIVLMIISLTWLVFYYVQRFRYIHAKDRLARRLCSAAKKALSKIPTKNIHSEDKEIEGEGECCAICIEPYKVSDVIRILPCRHEFHKPCIDPWLLEHRTCPMCKMDILKFYGYNFTGSQESILQIEVEEPTRAEAAAASASATAGAESGAGASGGGRQARGSVGTVTIDPQSAACLDRAELVDEQPTSSSALAPHPDAEHTKGETSKVVAEESERAAPEQQVEETLVVPFASTAAQIDEQSSKASKAEQPNE</sequence>
<feature type="compositionally biased region" description="Low complexity" evidence="15">
    <location>
        <begin position="1260"/>
        <end position="1276"/>
    </location>
</feature>
<evidence type="ECO:0000256" key="8">
    <source>
        <dbReference type="ARBA" id="ARBA00022824"/>
    </source>
</evidence>
<dbReference type="Pfam" id="PF24567">
    <property type="entry name" value="ANKLE2_3rd"/>
    <property type="match status" value="1"/>
</dbReference>
<dbReference type="PANTHER" id="PTHR12349">
    <property type="entry name" value="ANKYRIN REPEAT AND LEM DOMAIN-CONTAINING PROTEIN 2"/>
    <property type="match status" value="1"/>
</dbReference>
<keyword evidence="20" id="KW-1185">Reference proteome</keyword>
<evidence type="ECO:0000256" key="12">
    <source>
        <dbReference type="ARBA" id="ARBA00023136"/>
    </source>
</evidence>
<proteinExistence type="inferred from homology"/>
<dbReference type="SMART" id="SM00540">
    <property type="entry name" value="LEM"/>
    <property type="match status" value="1"/>
</dbReference>
<keyword evidence="10 16" id="KW-1133">Transmembrane helix</keyword>
<feature type="region of interest" description="Disordered" evidence="15">
    <location>
        <begin position="823"/>
        <end position="861"/>
    </location>
</feature>
<feature type="domain" description="RING-type" evidence="17">
    <location>
        <begin position="1189"/>
        <end position="1230"/>
    </location>
</feature>
<evidence type="ECO:0000256" key="10">
    <source>
        <dbReference type="ARBA" id="ARBA00022989"/>
    </source>
</evidence>
<dbReference type="GO" id="GO:0007399">
    <property type="term" value="P:nervous system development"/>
    <property type="evidence" value="ECO:0007669"/>
    <property type="project" value="UniProtKB-ARBA"/>
</dbReference>
<dbReference type="FunFam" id="1.25.40.20:FF:000072">
    <property type="entry name" value="Ankyrin repeat and LEM domain containing 2"/>
    <property type="match status" value="1"/>
</dbReference>
<dbReference type="GO" id="GO:0031468">
    <property type="term" value="P:nuclear membrane reassembly"/>
    <property type="evidence" value="ECO:0007669"/>
    <property type="project" value="UniProtKB-ARBA"/>
</dbReference>
<dbReference type="Gene3D" id="3.30.40.10">
    <property type="entry name" value="Zinc/RING finger domain, C3HC4 (zinc finger)"/>
    <property type="match status" value="1"/>
</dbReference>
<feature type="region of interest" description="Disordered" evidence="15">
    <location>
        <begin position="1260"/>
        <end position="1289"/>
    </location>
</feature>
<feature type="domain" description="LEM" evidence="18">
    <location>
        <begin position="7"/>
        <end position="51"/>
    </location>
</feature>
<dbReference type="CDD" id="cd16668">
    <property type="entry name" value="RING-H2_RNF130-like"/>
    <property type="match status" value="1"/>
</dbReference>
<protein>
    <recommendedName>
        <fullName evidence="21">RING-type domain-containing protein</fullName>
    </recommendedName>
</protein>
<dbReference type="GO" id="GO:0051301">
    <property type="term" value="P:cell division"/>
    <property type="evidence" value="ECO:0007669"/>
    <property type="project" value="UniProtKB-KW"/>
</dbReference>
<dbReference type="GO" id="GO:0008270">
    <property type="term" value="F:zinc ion binding"/>
    <property type="evidence" value="ECO:0007669"/>
    <property type="project" value="UniProtKB-KW"/>
</dbReference>
<keyword evidence="12 16" id="KW-0472">Membrane</keyword>
<keyword evidence="13" id="KW-0131">Cell cycle</keyword>
<dbReference type="InterPro" id="IPR036770">
    <property type="entry name" value="Ankyrin_rpt-contain_sf"/>
</dbReference>
<feature type="region of interest" description="Disordered" evidence="15">
    <location>
        <begin position="1307"/>
        <end position="1378"/>
    </location>
</feature>
<evidence type="ECO:0000256" key="7">
    <source>
        <dbReference type="ARBA" id="ARBA00022771"/>
    </source>
</evidence>
<keyword evidence="11" id="KW-0040">ANK repeat</keyword>
<keyword evidence="7 14" id="KW-0863">Zinc-finger</keyword>
<evidence type="ECO:0000256" key="11">
    <source>
        <dbReference type="ARBA" id="ARBA00023043"/>
    </source>
</evidence>
<dbReference type="SMART" id="SM00184">
    <property type="entry name" value="RING"/>
    <property type="match status" value="1"/>
</dbReference>
<dbReference type="InterPro" id="IPR013083">
    <property type="entry name" value="Znf_RING/FYVE/PHD"/>
</dbReference>